<evidence type="ECO:0000256" key="2">
    <source>
        <dbReference type="ARBA" id="ARBA00006472"/>
    </source>
</evidence>
<organism evidence="5 6">
    <name type="scientific">Rhodoferax sediminis</name>
    <dbReference type="NCBI Taxonomy" id="2509614"/>
    <lineage>
        <taxon>Bacteria</taxon>
        <taxon>Pseudomonadati</taxon>
        <taxon>Pseudomonadota</taxon>
        <taxon>Betaproteobacteria</taxon>
        <taxon>Burkholderiales</taxon>
        <taxon>Comamonadaceae</taxon>
        <taxon>Rhodoferax</taxon>
    </lineage>
</organism>
<dbReference type="InterPro" id="IPR001533">
    <property type="entry name" value="Pterin_deHydtase"/>
</dbReference>
<dbReference type="NCBIfam" id="NF002017">
    <property type="entry name" value="PRK00823.1-2"/>
    <property type="match status" value="1"/>
</dbReference>
<dbReference type="RefSeq" id="WP_142818107.1">
    <property type="nucleotide sequence ID" value="NZ_CP035503.1"/>
</dbReference>
<sequence>MSTMLTKKDWSAQTRRALSATEIIARLAALEGWKLSGDGAAVAIEKTYTFANYYETISFVNAVAFIANAQDHHPDLSVHYNRCVVRFNTHDVGGISVTDFDCAAQIDALLGAPAAKASP</sequence>
<reference evidence="5 6" key="1">
    <citation type="submission" date="2019-01" db="EMBL/GenBank/DDBJ databases">
        <title>Genomic insights into a novel species Rhodoferax sp.</title>
        <authorList>
            <person name="Jin L."/>
        </authorList>
    </citation>
    <scope>NUCLEOTIDE SEQUENCE [LARGE SCALE GENOMIC DNA]</scope>
    <source>
        <strain evidence="5 6">CHu59-6-5</strain>
    </source>
</reference>
<dbReference type="PANTHER" id="PTHR12599:SF0">
    <property type="entry name" value="PTERIN-4-ALPHA-CARBINOLAMINE DEHYDRATASE"/>
    <property type="match status" value="1"/>
</dbReference>
<gene>
    <name evidence="5" type="ORF">EUB48_06350</name>
</gene>
<evidence type="ECO:0000313" key="5">
    <source>
        <dbReference type="EMBL" id="QDL36952.1"/>
    </source>
</evidence>
<dbReference type="PANTHER" id="PTHR12599">
    <property type="entry name" value="PTERIN-4-ALPHA-CARBINOLAMINE DEHYDRATASE"/>
    <property type="match status" value="1"/>
</dbReference>
<evidence type="ECO:0000256" key="3">
    <source>
        <dbReference type="ARBA" id="ARBA00023239"/>
    </source>
</evidence>
<name>A0A515D955_9BURK</name>
<dbReference type="AlphaFoldDB" id="A0A515D955"/>
<evidence type="ECO:0000313" key="6">
    <source>
        <dbReference type="Proteomes" id="UP000316798"/>
    </source>
</evidence>
<evidence type="ECO:0000256" key="1">
    <source>
        <dbReference type="ARBA" id="ARBA00001554"/>
    </source>
</evidence>
<dbReference type="EMBL" id="CP035503">
    <property type="protein sequence ID" value="QDL36952.1"/>
    <property type="molecule type" value="Genomic_DNA"/>
</dbReference>
<dbReference type="SUPFAM" id="SSF55248">
    <property type="entry name" value="PCD-like"/>
    <property type="match status" value="1"/>
</dbReference>
<dbReference type="GO" id="GO:0008124">
    <property type="term" value="F:4-alpha-hydroxytetrahydrobiopterin dehydratase activity"/>
    <property type="evidence" value="ECO:0007669"/>
    <property type="project" value="UniProtKB-UniRule"/>
</dbReference>
<comment type="similarity">
    <text evidence="2 4">Belongs to the pterin-4-alpha-carbinolamine dehydratase family.</text>
</comment>
<evidence type="ECO:0000256" key="4">
    <source>
        <dbReference type="HAMAP-Rule" id="MF_00434"/>
    </source>
</evidence>
<protein>
    <recommendedName>
        <fullName evidence="4">Putative pterin-4-alpha-carbinolamine dehydratase</fullName>
        <shortName evidence="4">PHS</shortName>
        <ecNumber evidence="4">4.2.1.96</ecNumber>
    </recommendedName>
    <alternativeName>
        <fullName evidence="4">4-alpha-hydroxy-tetrahydropterin dehydratase</fullName>
    </alternativeName>
    <alternativeName>
        <fullName evidence="4">Pterin carbinolamine dehydratase</fullName>
        <shortName evidence="4">PCD</shortName>
    </alternativeName>
</protein>
<proteinExistence type="inferred from homology"/>
<dbReference type="EC" id="4.2.1.96" evidence="4"/>
<dbReference type="HAMAP" id="MF_00434">
    <property type="entry name" value="Pterin_4_alpha"/>
    <property type="match status" value="1"/>
</dbReference>
<dbReference type="OrthoDB" id="9794987at2"/>
<dbReference type="Pfam" id="PF01329">
    <property type="entry name" value="Pterin_4a"/>
    <property type="match status" value="1"/>
</dbReference>
<dbReference type="Gene3D" id="3.30.1360.20">
    <property type="entry name" value="Transcriptional coactivator/pterin dehydratase"/>
    <property type="match status" value="1"/>
</dbReference>
<keyword evidence="3 4" id="KW-0456">Lyase</keyword>
<dbReference type="KEGG" id="rhf:EUB48_06350"/>
<comment type="catalytic activity">
    <reaction evidence="1 4">
        <text>(4aS,6R)-4a-hydroxy-L-erythro-5,6,7,8-tetrahydrobiopterin = (6R)-L-erythro-6,7-dihydrobiopterin + H2O</text>
        <dbReference type="Rhea" id="RHEA:11920"/>
        <dbReference type="ChEBI" id="CHEBI:15377"/>
        <dbReference type="ChEBI" id="CHEBI:15642"/>
        <dbReference type="ChEBI" id="CHEBI:43120"/>
        <dbReference type="EC" id="4.2.1.96"/>
    </reaction>
</comment>
<accession>A0A515D955</accession>
<keyword evidence="6" id="KW-1185">Reference proteome</keyword>
<dbReference type="CDD" id="cd00913">
    <property type="entry name" value="PCD_DCoH_subfamily_a"/>
    <property type="match status" value="1"/>
</dbReference>
<dbReference type="GO" id="GO:0006729">
    <property type="term" value="P:tetrahydrobiopterin biosynthetic process"/>
    <property type="evidence" value="ECO:0007669"/>
    <property type="project" value="InterPro"/>
</dbReference>
<dbReference type="Proteomes" id="UP000316798">
    <property type="component" value="Chromosome"/>
</dbReference>
<dbReference type="InterPro" id="IPR036428">
    <property type="entry name" value="PCD_sf"/>
</dbReference>